<proteinExistence type="predicted"/>
<dbReference type="EMBL" id="JABFTP020000062">
    <property type="protein sequence ID" value="KAL3272479.1"/>
    <property type="molecule type" value="Genomic_DNA"/>
</dbReference>
<feature type="compositionally biased region" description="Basic and acidic residues" evidence="1">
    <location>
        <begin position="87"/>
        <end position="102"/>
    </location>
</feature>
<protein>
    <recommendedName>
        <fullName evidence="4">MADF domain-containing protein</fullName>
    </recommendedName>
</protein>
<dbReference type="Proteomes" id="UP001516400">
    <property type="component" value="Unassembled WGS sequence"/>
</dbReference>
<evidence type="ECO:0000313" key="2">
    <source>
        <dbReference type="EMBL" id="KAL3272479.1"/>
    </source>
</evidence>
<accession>A0ABD2N2E4</accession>
<organism evidence="2 3">
    <name type="scientific">Cryptolaemus montrouzieri</name>
    <dbReference type="NCBI Taxonomy" id="559131"/>
    <lineage>
        <taxon>Eukaryota</taxon>
        <taxon>Metazoa</taxon>
        <taxon>Ecdysozoa</taxon>
        <taxon>Arthropoda</taxon>
        <taxon>Hexapoda</taxon>
        <taxon>Insecta</taxon>
        <taxon>Pterygota</taxon>
        <taxon>Neoptera</taxon>
        <taxon>Endopterygota</taxon>
        <taxon>Coleoptera</taxon>
        <taxon>Polyphaga</taxon>
        <taxon>Cucujiformia</taxon>
        <taxon>Coccinelloidea</taxon>
        <taxon>Coccinellidae</taxon>
        <taxon>Scymninae</taxon>
        <taxon>Scymnini</taxon>
        <taxon>Cryptolaemus</taxon>
    </lineage>
</organism>
<reference evidence="2 3" key="1">
    <citation type="journal article" date="2021" name="BMC Biol.">
        <title>Horizontally acquired antibacterial genes associated with adaptive radiation of ladybird beetles.</title>
        <authorList>
            <person name="Li H.S."/>
            <person name="Tang X.F."/>
            <person name="Huang Y.H."/>
            <person name="Xu Z.Y."/>
            <person name="Chen M.L."/>
            <person name="Du X.Y."/>
            <person name="Qiu B.Y."/>
            <person name="Chen P.T."/>
            <person name="Zhang W."/>
            <person name="Slipinski A."/>
            <person name="Escalona H.E."/>
            <person name="Waterhouse R.M."/>
            <person name="Zwick A."/>
            <person name="Pang H."/>
        </authorList>
    </citation>
    <scope>NUCLEOTIDE SEQUENCE [LARGE SCALE GENOMIC DNA]</scope>
    <source>
        <strain evidence="2">SYSU2018</strain>
    </source>
</reference>
<evidence type="ECO:0008006" key="4">
    <source>
        <dbReference type="Google" id="ProtNLM"/>
    </source>
</evidence>
<feature type="region of interest" description="Disordered" evidence="1">
    <location>
        <begin position="65"/>
        <end position="102"/>
    </location>
</feature>
<name>A0ABD2N2E4_9CUCU</name>
<gene>
    <name evidence="2" type="ORF">HHI36_013959</name>
</gene>
<keyword evidence="3" id="KW-1185">Reference proteome</keyword>
<evidence type="ECO:0000313" key="3">
    <source>
        <dbReference type="Proteomes" id="UP001516400"/>
    </source>
</evidence>
<sequence>MIEHVTQLQVYLSPISAQSEPPDTEKPKTVWQFIKDDFEKYKKNQLYKMRDLYELFVDGWFPPGSTKKKSKRDTAAAENLDYNTFSRKNESDEGRKENDGNIRMMEKQKFVEVEPLEEEIVPLRKLERFVRNNDDIHGALLNSENGENIRNENSTTDIIPEKQLLKRYIRNDIKRFLDNLKSFIEDAIEGEDGVSENVSASIYRDIDEYATTQAYDSDDDTRNQTRIKRVCPCTCDEKNSKEDYIADVPEELKPLSRKI</sequence>
<comment type="caution">
    <text evidence="2">The sequence shown here is derived from an EMBL/GenBank/DDBJ whole genome shotgun (WGS) entry which is preliminary data.</text>
</comment>
<dbReference type="AlphaFoldDB" id="A0ABD2N2E4"/>
<evidence type="ECO:0000256" key="1">
    <source>
        <dbReference type="SAM" id="MobiDB-lite"/>
    </source>
</evidence>